<keyword evidence="1" id="KW-0732">Signal</keyword>
<name>A0A1H4T0R2_9BRAD</name>
<evidence type="ECO:0000313" key="2">
    <source>
        <dbReference type="EMBL" id="SEC49764.1"/>
    </source>
</evidence>
<gene>
    <name evidence="2" type="ORF">SAMN05444171_1557</name>
</gene>
<accession>A0A1H4T0R2</accession>
<dbReference type="AlphaFoldDB" id="A0A1H4T0R2"/>
<organism evidence="2 3">
    <name type="scientific">Bradyrhizobium lablabi</name>
    <dbReference type="NCBI Taxonomy" id="722472"/>
    <lineage>
        <taxon>Bacteria</taxon>
        <taxon>Pseudomonadati</taxon>
        <taxon>Pseudomonadota</taxon>
        <taxon>Alphaproteobacteria</taxon>
        <taxon>Hyphomicrobiales</taxon>
        <taxon>Nitrobacteraceae</taxon>
        <taxon>Bradyrhizobium</taxon>
    </lineage>
</organism>
<protein>
    <submittedName>
        <fullName evidence="2">Uncharacterized protein</fullName>
    </submittedName>
</protein>
<evidence type="ECO:0000313" key="3">
    <source>
        <dbReference type="Proteomes" id="UP000183208"/>
    </source>
</evidence>
<dbReference type="Proteomes" id="UP000183208">
    <property type="component" value="Unassembled WGS sequence"/>
</dbReference>
<reference evidence="2 3" key="1">
    <citation type="submission" date="2016-10" db="EMBL/GenBank/DDBJ databases">
        <authorList>
            <person name="de Groot N.N."/>
        </authorList>
    </citation>
    <scope>NUCLEOTIDE SEQUENCE [LARGE SCALE GENOMIC DNA]</scope>
    <source>
        <strain evidence="2 3">GAS522</strain>
    </source>
</reference>
<feature type="signal peptide" evidence="1">
    <location>
        <begin position="1"/>
        <end position="21"/>
    </location>
</feature>
<feature type="chain" id="PRO_5010292761" evidence="1">
    <location>
        <begin position="22"/>
        <end position="156"/>
    </location>
</feature>
<sequence>MAVCRLCFSFMLAASSTVVVAQPVDWQRYKVPESGAVVDIPTSIFSKDAGKPESGYGRRFRTSDNSAILTVQTVTNDEGDSPAVFLAKKNPPQNVVYRKVTHRFFAISSFHDDKIWYNRCNFVARLATCVLISYPASEKRQWDGIVTRISNTLASG</sequence>
<evidence type="ECO:0000256" key="1">
    <source>
        <dbReference type="SAM" id="SignalP"/>
    </source>
</evidence>
<dbReference type="EMBL" id="FNTI01000001">
    <property type="protein sequence ID" value="SEC49764.1"/>
    <property type="molecule type" value="Genomic_DNA"/>
</dbReference>
<dbReference type="OrthoDB" id="996425at2"/>
<proteinExistence type="predicted"/>